<evidence type="ECO:0000313" key="2">
    <source>
        <dbReference type="Proteomes" id="UP000034877"/>
    </source>
</evidence>
<dbReference type="InterPro" id="IPR022148">
    <property type="entry name" value="CopG_antitoxin"/>
</dbReference>
<proteinExistence type="predicted"/>
<reference evidence="1 2" key="1">
    <citation type="journal article" date="2015" name="Nature">
        <title>rRNA introns, odd ribosomes, and small enigmatic genomes across a large radiation of phyla.</title>
        <authorList>
            <person name="Brown C.T."/>
            <person name="Hug L.A."/>
            <person name="Thomas B.C."/>
            <person name="Sharon I."/>
            <person name="Castelle C.J."/>
            <person name="Singh A."/>
            <person name="Wilkins M.J."/>
            <person name="Williams K.H."/>
            <person name="Banfield J.F."/>
        </authorList>
    </citation>
    <scope>NUCLEOTIDE SEQUENCE [LARGE SCALE GENOMIC DNA]</scope>
</reference>
<comment type="caution">
    <text evidence="1">The sequence shown here is derived from an EMBL/GenBank/DDBJ whole genome shotgun (WGS) entry which is preliminary data.</text>
</comment>
<accession>A0A0G1XHM1</accession>
<dbReference type="Proteomes" id="UP000034877">
    <property type="component" value="Unassembled WGS sequence"/>
</dbReference>
<evidence type="ECO:0000313" key="1">
    <source>
        <dbReference type="EMBL" id="KKU93825.1"/>
    </source>
</evidence>
<dbReference type="AlphaFoldDB" id="A0A0G1XHM1"/>
<dbReference type="Pfam" id="PF12441">
    <property type="entry name" value="CopG_antitoxin"/>
    <property type="match status" value="1"/>
</dbReference>
<sequence>MSQKYFELSKEEQALLDSFEAGEWKSVSDLDKVKVLLRKYARNTLEKTKNVNLRLSRKTLLKLKAKAMAEGIPYQTLASSILHKYVSQ</sequence>
<dbReference type="EMBL" id="LCPE01000016">
    <property type="protein sequence ID" value="KKU93825.1"/>
    <property type="molecule type" value="Genomic_DNA"/>
</dbReference>
<organism evidence="1 2">
    <name type="scientific">Candidatus Amesbacteria bacterium GW2011_GWC1_48_10</name>
    <dbReference type="NCBI Taxonomy" id="1618365"/>
    <lineage>
        <taxon>Bacteria</taxon>
        <taxon>Candidatus Amesiibacteriota</taxon>
    </lineage>
</organism>
<name>A0A0G1XHM1_9BACT</name>
<evidence type="ECO:0008006" key="3">
    <source>
        <dbReference type="Google" id="ProtNLM"/>
    </source>
</evidence>
<gene>
    <name evidence="1" type="ORF">UY22_C0016G0010</name>
</gene>
<protein>
    <recommendedName>
        <fullName evidence="3">Antitoxin</fullName>
    </recommendedName>
</protein>